<dbReference type="AlphaFoldDB" id="A0A851I465"/>
<evidence type="ECO:0000259" key="2">
    <source>
        <dbReference type="SMART" id="SM00939"/>
    </source>
</evidence>
<dbReference type="InterPro" id="IPR050585">
    <property type="entry name" value="Xaa-Pro_dipeptidyl-ppase/CocE"/>
</dbReference>
<dbReference type="EMBL" id="JABEVQ010000009">
    <property type="protein sequence ID" value="NWN92881.1"/>
    <property type="molecule type" value="Genomic_DNA"/>
</dbReference>
<accession>A0A851I465</accession>
<dbReference type="InterPro" id="IPR029058">
    <property type="entry name" value="AB_hydrolase_fold"/>
</dbReference>
<dbReference type="PANTHER" id="PTHR43056">
    <property type="entry name" value="PEPTIDASE S9 PROLYL OLIGOPEPTIDASE"/>
    <property type="match status" value="1"/>
</dbReference>
<dbReference type="SMART" id="SM00939">
    <property type="entry name" value="PepX_C"/>
    <property type="match status" value="1"/>
</dbReference>
<dbReference type="InterPro" id="IPR013736">
    <property type="entry name" value="Xaa-Pro_dipept_C"/>
</dbReference>
<feature type="domain" description="Xaa-Pro dipeptidyl-peptidase C-terminal" evidence="2">
    <location>
        <begin position="301"/>
        <end position="522"/>
    </location>
</feature>
<dbReference type="GO" id="GO:0008239">
    <property type="term" value="F:dipeptidyl-peptidase activity"/>
    <property type="evidence" value="ECO:0007669"/>
    <property type="project" value="InterPro"/>
</dbReference>
<evidence type="ECO:0000256" key="1">
    <source>
        <dbReference type="ARBA" id="ARBA00022801"/>
    </source>
</evidence>
<dbReference type="Gene3D" id="1.10.3020.10">
    <property type="entry name" value="alpha-amino acid ester hydrolase ( Helical cap domain)"/>
    <property type="match status" value="1"/>
</dbReference>
<dbReference type="NCBIfam" id="TIGR00976">
    <property type="entry name" value="CocE_NonD"/>
    <property type="match status" value="1"/>
</dbReference>
<dbReference type="SUPFAM" id="SSF53474">
    <property type="entry name" value="alpha/beta-Hydrolases"/>
    <property type="match status" value="1"/>
</dbReference>
<dbReference type="PANTHER" id="PTHR43056:SF10">
    <property type="entry name" value="COCE_NOND FAMILY, PUTATIVE (AFU_ORTHOLOGUE AFUA_7G00600)-RELATED"/>
    <property type="match status" value="1"/>
</dbReference>
<reference evidence="3 4" key="1">
    <citation type="submission" date="2020-03" db="EMBL/GenBank/DDBJ databases">
        <title>Metagenomic, metatranscriptomic, and metabolomic analyses revealed the key microbes and metabolic features during the fermentation of ganjang, Korean traditional soy sauce.</title>
        <authorList>
            <person name="Chun B.H."/>
            <person name="Jeon C.O."/>
        </authorList>
    </citation>
    <scope>NUCLEOTIDE SEQUENCE [LARGE SCALE GENOMIC DNA]</scope>
    <source>
        <strain evidence="3 4">KG14</strain>
    </source>
</reference>
<dbReference type="Pfam" id="PF08530">
    <property type="entry name" value="PepX_C"/>
    <property type="match status" value="1"/>
</dbReference>
<keyword evidence="4" id="KW-1185">Reference proteome</keyword>
<evidence type="ECO:0000313" key="4">
    <source>
        <dbReference type="Proteomes" id="UP000536442"/>
    </source>
</evidence>
<proteinExistence type="predicted"/>
<keyword evidence="1 3" id="KW-0378">Hydrolase</keyword>
<name>A0A851I465_9GAMM</name>
<dbReference type="Pfam" id="PF02129">
    <property type="entry name" value="Peptidase_S15"/>
    <property type="match status" value="1"/>
</dbReference>
<comment type="caution">
    <text evidence="3">The sequence shown here is derived from an EMBL/GenBank/DDBJ whole genome shotgun (WGS) entry which is preliminary data.</text>
</comment>
<dbReference type="InterPro" id="IPR008979">
    <property type="entry name" value="Galactose-bd-like_sf"/>
</dbReference>
<dbReference type="Gene3D" id="2.60.120.260">
    <property type="entry name" value="Galactose-binding domain-like"/>
    <property type="match status" value="1"/>
</dbReference>
<dbReference type="SUPFAM" id="SSF49785">
    <property type="entry name" value="Galactose-binding domain-like"/>
    <property type="match status" value="1"/>
</dbReference>
<dbReference type="Gene3D" id="3.40.50.1820">
    <property type="entry name" value="alpha/beta hydrolase"/>
    <property type="match status" value="1"/>
</dbReference>
<dbReference type="InterPro" id="IPR005674">
    <property type="entry name" value="CocE/Ser_esterase"/>
</dbReference>
<sequence>MGVFDVDYSKIRERTDLPYKVNVTEHTPIPLADGTVLSAKLWLPEGLDKARGVVLEYLPYRKDEFTALRDEIRHAYFAGCGYAAIRVDIRGTGDSGGIIQDEYPLQEQEDCLEVFDWITAQDWSAGNIAMIGKSWGGFNGLQMAAYNHPALKTIASLCSTDDRYADDVHYRGGTLMGSDMLWWASTMFAYNARPPFPRFVGDKWREMWLDRLKNTPPFVETWLEHQHRDAYWEQGSICEDYSTIRIPVLTMSGWADGYTDAVFRLMDNLDVPKRAIIGPWAHEFPDLAIPGPQIGYLQECISWFDRWLATDATNEPHEDSFVVYLQDSVPPQTSYEYREGQWVDLLATDISGVDVMDSLSGQQVLINRQHHGLYSGVFCPFGQDGDLPDDQTIDNALATTWTLPAADQPLNLLGNPRVNLRLKSDQPTGNVHARLTDVSPTGEKTYITAGQFNLTHRHSHANPEAVPLDEWFEVSFTLDAIGYQLPAGHQLEISLSPTYWPQIWPSVSVANLGVDLDQSRILVPQSADPVFTELPFTQAETAKPLDKTILREGSRTRQVIKSLTTHEWVLDDFSDEGLRLLNHNGITYGTKNHNIWRVHENDPLSAVTESNWEVDLSDADISIHVDTQSRMSCDAENFYLVNSLQAYEEGKEVYRNSWEKTIPRRFC</sequence>
<organism evidence="3 4">
    <name type="scientific">Marinobacter adhaerens</name>
    <dbReference type="NCBI Taxonomy" id="1033846"/>
    <lineage>
        <taxon>Bacteria</taxon>
        <taxon>Pseudomonadati</taxon>
        <taxon>Pseudomonadota</taxon>
        <taxon>Gammaproteobacteria</taxon>
        <taxon>Pseudomonadales</taxon>
        <taxon>Marinobacteraceae</taxon>
        <taxon>Marinobacter</taxon>
    </lineage>
</organism>
<dbReference type="Proteomes" id="UP000536442">
    <property type="component" value="Unassembled WGS sequence"/>
</dbReference>
<dbReference type="InterPro" id="IPR000383">
    <property type="entry name" value="Xaa-Pro-like_dom"/>
</dbReference>
<gene>
    <name evidence="3" type="ORF">HLV39_15415</name>
</gene>
<evidence type="ECO:0000313" key="3">
    <source>
        <dbReference type="EMBL" id="NWN92881.1"/>
    </source>
</evidence>
<protein>
    <submittedName>
        <fullName evidence="3">CocE/NonD family hydrolase</fullName>
    </submittedName>
</protein>